<dbReference type="Proteomes" id="UP000004995">
    <property type="component" value="Unassembled WGS sequence"/>
</dbReference>
<dbReference type="HOGENOM" id="CLU_2431169_0_0_1"/>
<dbReference type="InParanoid" id="K3Y0D1"/>
<name>K3Y0D1_SETIT</name>
<dbReference type="Gramene" id="KQL09328">
    <property type="protein sequence ID" value="KQL09328"/>
    <property type="gene ID" value="SETIT_007642mg"/>
</dbReference>
<sequence>MHESLHHVPDGIRKSIGRSRLLPRVEFRSSTEPLGRTFHWNIFPCRGCATASPAKKFGTLKAYRCYGFLCGKVLMILGSHFVSFIHAIKFL</sequence>
<keyword evidence="1" id="KW-1133">Transmembrane helix</keyword>
<evidence type="ECO:0000256" key="1">
    <source>
        <dbReference type="SAM" id="Phobius"/>
    </source>
</evidence>
<dbReference type="AlphaFoldDB" id="K3Y0D1"/>
<dbReference type="EnsemblPlants" id="KQL09328">
    <property type="protein sequence ID" value="KQL09328"/>
    <property type="gene ID" value="SETIT_007642mg"/>
</dbReference>
<evidence type="ECO:0000313" key="3">
    <source>
        <dbReference type="Proteomes" id="UP000004995"/>
    </source>
</evidence>
<accession>K3Y0D1</accession>
<feature type="transmembrane region" description="Helical" evidence="1">
    <location>
        <begin position="65"/>
        <end position="88"/>
    </location>
</feature>
<reference evidence="2" key="2">
    <citation type="submission" date="2018-08" db="UniProtKB">
        <authorList>
            <consortium name="EnsemblPlants"/>
        </authorList>
    </citation>
    <scope>IDENTIFICATION</scope>
    <source>
        <strain evidence="2">Yugu1</strain>
    </source>
</reference>
<dbReference type="EMBL" id="AGNK02002206">
    <property type="status" value="NOT_ANNOTATED_CDS"/>
    <property type="molecule type" value="Genomic_DNA"/>
</dbReference>
<protein>
    <submittedName>
        <fullName evidence="2">Uncharacterized protein</fullName>
    </submittedName>
</protein>
<organism evidence="2 3">
    <name type="scientific">Setaria italica</name>
    <name type="common">Foxtail millet</name>
    <name type="synonym">Panicum italicum</name>
    <dbReference type="NCBI Taxonomy" id="4555"/>
    <lineage>
        <taxon>Eukaryota</taxon>
        <taxon>Viridiplantae</taxon>
        <taxon>Streptophyta</taxon>
        <taxon>Embryophyta</taxon>
        <taxon>Tracheophyta</taxon>
        <taxon>Spermatophyta</taxon>
        <taxon>Magnoliopsida</taxon>
        <taxon>Liliopsida</taxon>
        <taxon>Poales</taxon>
        <taxon>Poaceae</taxon>
        <taxon>PACMAD clade</taxon>
        <taxon>Panicoideae</taxon>
        <taxon>Panicodae</taxon>
        <taxon>Paniceae</taxon>
        <taxon>Cenchrinae</taxon>
        <taxon>Setaria</taxon>
    </lineage>
</organism>
<reference evidence="3" key="1">
    <citation type="journal article" date="2012" name="Nat. Biotechnol.">
        <title>Reference genome sequence of the model plant Setaria.</title>
        <authorList>
            <person name="Bennetzen J.L."/>
            <person name="Schmutz J."/>
            <person name="Wang H."/>
            <person name="Percifield R."/>
            <person name="Hawkins J."/>
            <person name="Pontaroli A.C."/>
            <person name="Estep M."/>
            <person name="Feng L."/>
            <person name="Vaughn J.N."/>
            <person name="Grimwood J."/>
            <person name="Jenkins J."/>
            <person name="Barry K."/>
            <person name="Lindquist E."/>
            <person name="Hellsten U."/>
            <person name="Deshpande S."/>
            <person name="Wang X."/>
            <person name="Wu X."/>
            <person name="Mitros T."/>
            <person name="Triplett J."/>
            <person name="Yang X."/>
            <person name="Ye C.Y."/>
            <person name="Mauro-Herrera M."/>
            <person name="Wang L."/>
            <person name="Li P."/>
            <person name="Sharma M."/>
            <person name="Sharma R."/>
            <person name="Ronald P.C."/>
            <person name="Panaud O."/>
            <person name="Kellogg E.A."/>
            <person name="Brutnell T.P."/>
            <person name="Doust A.N."/>
            <person name="Tuskan G.A."/>
            <person name="Rokhsar D."/>
            <person name="Devos K.M."/>
        </authorList>
    </citation>
    <scope>NUCLEOTIDE SEQUENCE [LARGE SCALE GENOMIC DNA]</scope>
    <source>
        <strain evidence="3">cv. Yugu1</strain>
    </source>
</reference>
<keyword evidence="1" id="KW-0472">Membrane</keyword>
<keyword evidence="3" id="KW-1185">Reference proteome</keyword>
<keyword evidence="1" id="KW-0812">Transmembrane</keyword>
<proteinExistence type="predicted"/>
<evidence type="ECO:0000313" key="2">
    <source>
        <dbReference type="EnsemblPlants" id="KQL09328"/>
    </source>
</evidence>